<keyword evidence="5" id="KW-0949">S-adenosyl-L-methionine</keyword>
<evidence type="ECO:0000256" key="2">
    <source>
        <dbReference type="ARBA" id="ARBA00022490"/>
    </source>
</evidence>
<keyword evidence="2" id="KW-0963">Cytoplasm</keyword>
<evidence type="ECO:0000256" key="6">
    <source>
        <dbReference type="ARBA" id="ARBA00038091"/>
    </source>
</evidence>
<dbReference type="Gene3D" id="3.30.750.80">
    <property type="entry name" value="RNA methyltransferase domain (HRMD) like"/>
    <property type="match status" value="1"/>
</dbReference>
<keyword evidence="10" id="KW-1185">Reference proteome</keyword>
<dbReference type="PANTHER" id="PTHR42873:SF1">
    <property type="entry name" value="S-ADENOSYLMETHIONINE-DEPENDENT METHYLTRANSFERASE DOMAIN-CONTAINING PROTEIN"/>
    <property type="match status" value="1"/>
</dbReference>
<dbReference type="CDD" id="cd02440">
    <property type="entry name" value="AdoMet_MTases"/>
    <property type="match status" value="1"/>
</dbReference>
<evidence type="ECO:0000313" key="9">
    <source>
        <dbReference type="EMBL" id="GLC28492.1"/>
    </source>
</evidence>
<keyword evidence="3" id="KW-0489">Methyltransferase</keyword>
<dbReference type="Gene3D" id="2.30.130.10">
    <property type="entry name" value="PUA domain"/>
    <property type="match status" value="1"/>
</dbReference>
<keyword evidence="4" id="KW-0808">Transferase</keyword>
<dbReference type="CDD" id="cd21153">
    <property type="entry name" value="PUA_RlmI"/>
    <property type="match status" value="1"/>
</dbReference>
<dbReference type="EMBL" id="BRXS01000011">
    <property type="protein sequence ID" value="GLC28492.1"/>
    <property type="molecule type" value="Genomic_DNA"/>
</dbReference>
<reference evidence="9" key="1">
    <citation type="submission" date="2022-08" db="EMBL/GenBank/DDBJ databases">
        <title>Draft genome sequencing of Roseisolibacter agri AW1220.</title>
        <authorList>
            <person name="Tobiishi Y."/>
            <person name="Tonouchi A."/>
        </authorList>
    </citation>
    <scope>NUCLEOTIDE SEQUENCE</scope>
    <source>
        <strain evidence="9">AW1220</strain>
    </source>
</reference>
<dbReference type="GO" id="GO:0032259">
    <property type="term" value="P:methylation"/>
    <property type="evidence" value="ECO:0007669"/>
    <property type="project" value="UniProtKB-KW"/>
</dbReference>
<dbReference type="InterPro" id="IPR015947">
    <property type="entry name" value="PUA-like_sf"/>
</dbReference>
<dbReference type="InterPro" id="IPR041532">
    <property type="entry name" value="RlmI-like_PUA"/>
</dbReference>
<dbReference type="AlphaFoldDB" id="A0AA37QBW6"/>
<dbReference type="Pfam" id="PF17785">
    <property type="entry name" value="PUA_3"/>
    <property type="match status" value="1"/>
</dbReference>
<feature type="domain" description="RlmI-like PUA" evidence="8">
    <location>
        <begin position="13"/>
        <end position="72"/>
    </location>
</feature>
<dbReference type="Pfam" id="PF10672">
    <property type="entry name" value="Methyltrans_SAM"/>
    <property type="match status" value="1"/>
</dbReference>
<comment type="similarity">
    <text evidence="6">Belongs to the methyltransferase superfamily. RlmI family.</text>
</comment>
<dbReference type="SUPFAM" id="SSF53335">
    <property type="entry name" value="S-adenosyl-L-methionine-dependent methyltransferases"/>
    <property type="match status" value="1"/>
</dbReference>
<dbReference type="RefSeq" id="WP_284352889.1">
    <property type="nucleotide sequence ID" value="NZ_BRXS01000011.1"/>
</dbReference>
<evidence type="ECO:0000259" key="8">
    <source>
        <dbReference type="Pfam" id="PF17785"/>
    </source>
</evidence>
<dbReference type="GO" id="GO:0005737">
    <property type="term" value="C:cytoplasm"/>
    <property type="evidence" value="ECO:0007669"/>
    <property type="project" value="UniProtKB-SubCell"/>
</dbReference>
<gene>
    <name evidence="9" type="ORF">rosag_50050</name>
</gene>
<dbReference type="Proteomes" id="UP001161325">
    <property type="component" value="Unassembled WGS sequence"/>
</dbReference>
<protein>
    <recommendedName>
        <fullName evidence="11">Class I SAM-dependent rRNA methyltransferase</fullName>
    </recommendedName>
</protein>
<comment type="subcellular location">
    <subcellularLocation>
        <location evidence="1">Cytoplasm</location>
    </subcellularLocation>
</comment>
<evidence type="ECO:0000256" key="4">
    <source>
        <dbReference type="ARBA" id="ARBA00022679"/>
    </source>
</evidence>
<evidence type="ECO:0000256" key="1">
    <source>
        <dbReference type="ARBA" id="ARBA00004496"/>
    </source>
</evidence>
<organism evidence="9 10">
    <name type="scientific">Roseisolibacter agri</name>
    <dbReference type="NCBI Taxonomy" id="2014610"/>
    <lineage>
        <taxon>Bacteria</taxon>
        <taxon>Pseudomonadati</taxon>
        <taxon>Gemmatimonadota</taxon>
        <taxon>Gemmatimonadia</taxon>
        <taxon>Gemmatimonadales</taxon>
        <taxon>Gemmatimonadaceae</taxon>
        <taxon>Roseisolibacter</taxon>
    </lineage>
</organism>
<comment type="caution">
    <text evidence="9">The sequence shown here is derived from an EMBL/GenBank/DDBJ whole genome shotgun (WGS) entry which is preliminary data.</text>
</comment>
<name>A0AA37QBW6_9BACT</name>
<evidence type="ECO:0000313" key="10">
    <source>
        <dbReference type="Proteomes" id="UP001161325"/>
    </source>
</evidence>
<accession>A0AA37QBW6</accession>
<dbReference type="PANTHER" id="PTHR42873">
    <property type="entry name" value="RIBOSOMAL RNA LARGE SUBUNIT METHYLTRANSFERASE"/>
    <property type="match status" value="1"/>
</dbReference>
<sequence>MPTTTATATVAVVSARGAQRWDAGHPWIYRSDLIERPADAPGIVRVRDPRGRPLGQALWSPASEISLRLLTREVDAVIDAGWWHDRLGTALARRAPLAAQASAYRLVHGEGDGLPSLVVDRYDRWLVVQLMSAGLEQARGPIVEALRALTGCEGILARHDAAVRTREGLPRETALLFGDVPQEIEVAEHGVRYLAAPWTGQKTGAFLDQRENRALVGRVARGRALDCFSYHGSFALHLARGADDVLALDVSAHALERAHANAARNGYANLRTREANAFEFLREEERAGTRYDTIVLDPPAFAKTRGALPGALRGYKDVNLRAMRLLAPGGLLFTASCSYHLTKPLFLEMLEAAAADSGRRMALRELRGQPLDHPELLTVPETGYIKGALLEAMD</sequence>
<feature type="domain" description="S-adenosylmethionine-dependent methyltransferase" evidence="7">
    <location>
        <begin position="173"/>
        <end position="347"/>
    </location>
</feature>
<dbReference type="SUPFAM" id="SSF88697">
    <property type="entry name" value="PUA domain-like"/>
    <property type="match status" value="1"/>
</dbReference>
<dbReference type="InterPro" id="IPR019614">
    <property type="entry name" value="SAM-dep_methyl-trfase"/>
</dbReference>
<dbReference type="InterPro" id="IPR036974">
    <property type="entry name" value="PUA_sf"/>
</dbReference>
<proteinExistence type="inferred from homology"/>
<dbReference type="GO" id="GO:0003723">
    <property type="term" value="F:RNA binding"/>
    <property type="evidence" value="ECO:0007669"/>
    <property type="project" value="InterPro"/>
</dbReference>
<dbReference type="Gene3D" id="3.40.50.150">
    <property type="entry name" value="Vaccinia Virus protein VP39"/>
    <property type="match status" value="1"/>
</dbReference>
<evidence type="ECO:0008006" key="11">
    <source>
        <dbReference type="Google" id="ProtNLM"/>
    </source>
</evidence>
<evidence type="ECO:0000259" key="7">
    <source>
        <dbReference type="Pfam" id="PF10672"/>
    </source>
</evidence>
<evidence type="ECO:0000256" key="5">
    <source>
        <dbReference type="ARBA" id="ARBA00022691"/>
    </source>
</evidence>
<dbReference type="CDD" id="cd11572">
    <property type="entry name" value="RlmI_M_like"/>
    <property type="match status" value="1"/>
</dbReference>
<dbReference type="GO" id="GO:0008168">
    <property type="term" value="F:methyltransferase activity"/>
    <property type="evidence" value="ECO:0007669"/>
    <property type="project" value="UniProtKB-KW"/>
</dbReference>
<dbReference type="InterPro" id="IPR029063">
    <property type="entry name" value="SAM-dependent_MTases_sf"/>
</dbReference>
<evidence type="ECO:0000256" key="3">
    <source>
        <dbReference type="ARBA" id="ARBA00022603"/>
    </source>
</evidence>